<organism evidence="7 8">
    <name type="scientific">Postia placenta MAD-698-R-SB12</name>
    <dbReference type="NCBI Taxonomy" id="670580"/>
    <lineage>
        <taxon>Eukaryota</taxon>
        <taxon>Fungi</taxon>
        <taxon>Dikarya</taxon>
        <taxon>Basidiomycota</taxon>
        <taxon>Agaricomycotina</taxon>
        <taxon>Agaricomycetes</taxon>
        <taxon>Polyporales</taxon>
        <taxon>Adustoporiaceae</taxon>
        <taxon>Rhodonia</taxon>
    </lineage>
</organism>
<dbReference type="Gene3D" id="3.40.47.10">
    <property type="match status" value="2"/>
</dbReference>
<feature type="active site" description="Proton acceptor; for dehydratase activity" evidence="4">
    <location>
        <position position="891"/>
    </location>
</feature>
<dbReference type="GeneID" id="36330174"/>
<dbReference type="SUPFAM" id="SSF55048">
    <property type="entry name" value="Probable ACP-binding domain of malonyl-CoA ACP transacylase"/>
    <property type="match status" value="1"/>
</dbReference>
<dbReference type="GO" id="GO:0004315">
    <property type="term" value="F:3-oxoacyl-[acyl-carrier-protein] synthase activity"/>
    <property type="evidence" value="ECO:0007669"/>
    <property type="project" value="InterPro"/>
</dbReference>
<dbReference type="OrthoDB" id="329835at2759"/>
<feature type="active site" description="Proton donor; for dehydratase activity" evidence="4">
    <location>
        <position position="1074"/>
    </location>
</feature>
<dbReference type="InterPro" id="IPR050091">
    <property type="entry name" value="PKS_NRPS_Biosynth_Enz"/>
</dbReference>
<dbReference type="Pfam" id="PF00109">
    <property type="entry name" value="ketoacyl-synt"/>
    <property type="match status" value="1"/>
</dbReference>
<dbReference type="InterPro" id="IPR020807">
    <property type="entry name" value="PKS_DH"/>
</dbReference>
<dbReference type="SMART" id="SM00826">
    <property type="entry name" value="PKS_DH"/>
    <property type="match status" value="1"/>
</dbReference>
<evidence type="ECO:0000256" key="1">
    <source>
        <dbReference type="ARBA" id="ARBA00022450"/>
    </source>
</evidence>
<evidence type="ECO:0000259" key="5">
    <source>
        <dbReference type="PROSITE" id="PS52004"/>
    </source>
</evidence>
<dbReference type="Gene3D" id="3.40.366.10">
    <property type="entry name" value="Malonyl-Coenzyme A Acyl Carrier Protein, domain 2"/>
    <property type="match status" value="1"/>
</dbReference>
<reference evidence="7 8" key="1">
    <citation type="submission" date="2017-04" db="EMBL/GenBank/DDBJ databases">
        <title>Genome Sequence of the Model Brown-Rot Fungus Postia placenta SB12.</title>
        <authorList>
            <consortium name="DOE Joint Genome Institute"/>
            <person name="Gaskell J."/>
            <person name="Kersten P."/>
            <person name="Larrondo L.F."/>
            <person name="Canessa P."/>
            <person name="Martinez D."/>
            <person name="Hibbett D."/>
            <person name="Schmoll M."/>
            <person name="Kubicek C.P."/>
            <person name="Martinez A.T."/>
            <person name="Yadav J."/>
            <person name="Master E."/>
            <person name="Magnuson J.K."/>
            <person name="James T."/>
            <person name="Yaver D."/>
            <person name="Berka R."/>
            <person name="Labutti K."/>
            <person name="Lipzen A."/>
            <person name="Aerts A."/>
            <person name="Barry K."/>
            <person name="Henrissat B."/>
            <person name="Blanchette R."/>
            <person name="Grigoriev I."/>
            <person name="Cullen D."/>
        </authorList>
    </citation>
    <scope>NUCLEOTIDE SEQUENCE [LARGE SCALE GENOMIC DNA]</scope>
    <source>
        <strain evidence="7 8">MAD-698-R-SB12</strain>
    </source>
</reference>
<keyword evidence="2" id="KW-0597">Phosphoprotein</keyword>
<dbReference type="SMART" id="SM00827">
    <property type="entry name" value="PKS_AT"/>
    <property type="match status" value="1"/>
</dbReference>
<sequence>MPTPIAIVGISAELPSGAYSKANLEHSSFFDFLLNGQESYECMPDGRFNVEAWKGKNRGEIRVNAGSFLKGIDLFDNVEFGISARDARTMAPATRKLIEQCFLALVDSGIDYRNRNVGCFTSGTNLELTNVAEPDEFDCEGSFAGYPSMVSNRVSTHLDLLGPSVPTDTACSSSLTALHLAVQSISNGECDAAVVAGCQLNHRFGRAEACVAIVVKPLQQAIQDADQIYATILATAINSSGGGAPPGAPVAEAQRDAMRRAFKLAERNPREVDFIELHATGTAKGDPTEVNWVGEEFSREDEVLIGSVKGNIGHTEIAAFLASLSKVISIFRSRQIPPNVNVKELNPAIQWLKYQLRVPRSPTPLPCHSARGPLIAMSSSGIGGSNGHAVLEGPPTRGSLDSRAEIMAAQPSLLVSAGLSSRSTVAFSESITNMATRSACEVPVLSTILGRRSRSMTWRSFAIADSASLGKLQFSSPQLCPREARPVVFVFSGQGPQHERMGRELFERFTVFRHSVLEMDRIYETLTGSSMLRDYGLFDGCGSPGKLKDVWPISLILPSIAMFQIALFDLLTSFGMKPDIIIGHSAGETAMLYASGAAPKEMAFELAVIRGRAFAPLEALGGGMAAISCGKEDAEEIIASVRSELPDNILEIACFNSPSAIAIAGHDIAITRALELCQTRGVFGRKIRTSVPMHSSMMERCREDYCRELRALFERYPGQHVPQIPTYSTLTGERLSDSIDADYFWRNTRSPVRFTQAMERLTASQSCTFVEISPHPVLVSYISSMAGDGSPVISTMHRVKPNMPSVDHVDLLRVCGELTASGFNGVNFTALNNRACYECDVSLPAYPFSKKSYALYPDTPGYAKQMEPHLGPLNHRYLRINKDTHPVLAEHVIRGEPIMPAAGFIEMAIEFGATALLHVDLKAILSLSSETPPAVEVELNSSYWKVQSVTSHDWHSGKQQKRLHADGYLTFEPSQPLKDIDIATIRQRCKNHVGSCTQFWGCMTGSILNGGFCTAFYSSLSYFSAYGPRLRRVTNVYYSEKEALVSIKGMDNALKQPFNGNYDQNAYYLPAHVDAVLLHRNLAEEQLPHHLYAHVVLKEWWPVAKHHIDPLPAVQRPLHLIYQPAFFAPQQPTPASLSCNDPLRIKLDTINCYVSWLACASVLGC</sequence>
<evidence type="ECO:0000259" key="6">
    <source>
        <dbReference type="PROSITE" id="PS52019"/>
    </source>
</evidence>
<dbReference type="AlphaFoldDB" id="A0A1X6N210"/>
<accession>A0A1X6N210</accession>
<keyword evidence="1" id="KW-0596">Phosphopantetheine</keyword>
<evidence type="ECO:0000313" key="7">
    <source>
        <dbReference type="EMBL" id="OSX62661.1"/>
    </source>
</evidence>
<dbReference type="PROSITE" id="PS52019">
    <property type="entry name" value="PKS_MFAS_DH"/>
    <property type="match status" value="1"/>
</dbReference>
<dbReference type="InterPro" id="IPR018201">
    <property type="entry name" value="Ketoacyl_synth_AS"/>
</dbReference>
<gene>
    <name evidence="7" type="ORF">POSPLADRAFT_1140814</name>
</gene>
<evidence type="ECO:0000256" key="2">
    <source>
        <dbReference type="ARBA" id="ARBA00022553"/>
    </source>
</evidence>
<feature type="domain" description="PKS/mFAS DH" evidence="6">
    <location>
        <begin position="860"/>
        <end position="1165"/>
    </location>
</feature>
<dbReference type="InterPro" id="IPR032821">
    <property type="entry name" value="PKS_assoc"/>
</dbReference>
<protein>
    <recommendedName>
        <fullName evidence="9">Polyketide synthase</fullName>
    </recommendedName>
</protein>
<dbReference type="InterPro" id="IPR014031">
    <property type="entry name" value="Ketoacyl_synth_C"/>
</dbReference>
<dbReference type="InterPro" id="IPR001227">
    <property type="entry name" value="Ac_transferase_dom_sf"/>
</dbReference>
<dbReference type="InterPro" id="IPR049552">
    <property type="entry name" value="PKS_DH_N"/>
</dbReference>
<evidence type="ECO:0008006" key="9">
    <source>
        <dbReference type="Google" id="ProtNLM"/>
    </source>
</evidence>
<evidence type="ECO:0000256" key="3">
    <source>
        <dbReference type="ARBA" id="ARBA00022679"/>
    </source>
</evidence>
<dbReference type="InterPro" id="IPR016035">
    <property type="entry name" value="Acyl_Trfase/lysoPLipase"/>
</dbReference>
<dbReference type="InterPro" id="IPR016039">
    <property type="entry name" value="Thiolase-like"/>
</dbReference>
<dbReference type="InterPro" id="IPR042104">
    <property type="entry name" value="PKS_dehydratase_sf"/>
</dbReference>
<dbReference type="RefSeq" id="XP_024339455.1">
    <property type="nucleotide sequence ID" value="XM_024485225.1"/>
</dbReference>
<dbReference type="InterPro" id="IPR014030">
    <property type="entry name" value="Ketoacyl_synth_N"/>
</dbReference>
<dbReference type="InterPro" id="IPR014043">
    <property type="entry name" value="Acyl_transferase_dom"/>
</dbReference>
<dbReference type="Pfam" id="PF02801">
    <property type="entry name" value="Ketoacyl-synt_C"/>
    <property type="match status" value="1"/>
</dbReference>
<dbReference type="Pfam" id="PF21089">
    <property type="entry name" value="PKS_DH_N"/>
    <property type="match status" value="1"/>
</dbReference>
<dbReference type="GO" id="GO:0044550">
    <property type="term" value="P:secondary metabolite biosynthetic process"/>
    <property type="evidence" value="ECO:0007669"/>
    <property type="project" value="UniProtKB-ARBA"/>
</dbReference>
<dbReference type="InterPro" id="IPR020841">
    <property type="entry name" value="PKS_Beta-ketoAc_synthase_dom"/>
</dbReference>
<feature type="region of interest" description="C-terminal hotdog fold" evidence="4">
    <location>
        <begin position="990"/>
        <end position="1165"/>
    </location>
</feature>
<dbReference type="PROSITE" id="PS00606">
    <property type="entry name" value="KS3_1"/>
    <property type="match status" value="1"/>
</dbReference>
<dbReference type="Pfam" id="PF00698">
    <property type="entry name" value="Acyl_transf_1"/>
    <property type="match status" value="1"/>
</dbReference>
<feature type="region of interest" description="N-terminal hotdog fold" evidence="4">
    <location>
        <begin position="860"/>
        <end position="976"/>
    </location>
</feature>
<feature type="domain" description="Ketosynthase family 3 (KS3)" evidence="5">
    <location>
        <begin position="2"/>
        <end position="393"/>
    </location>
</feature>
<dbReference type="SUPFAM" id="SSF52151">
    <property type="entry name" value="FabD/lysophospholipase-like"/>
    <property type="match status" value="1"/>
</dbReference>
<dbReference type="GO" id="GO:0006633">
    <property type="term" value="P:fatty acid biosynthetic process"/>
    <property type="evidence" value="ECO:0007669"/>
    <property type="project" value="InterPro"/>
</dbReference>
<dbReference type="InterPro" id="IPR049900">
    <property type="entry name" value="PKS_mFAS_DH"/>
</dbReference>
<dbReference type="STRING" id="670580.A0A1X6N210"/>
<proteinExistence type="predicted"/>
<keyword evidence="3" id="KW-0808">Transferase</keyword>
<dbReference type="InterPro" id="IPR016036">
    <property type="entry name" value="Malonyl_transacylase_ACP-bd"/>
</dbReference>
<dbReference type="Gene3D" id="3.10.129.110">
    <property type="entry name" value="Polyketide synthase dehydratase"/>
    <property type="match status" value="1"/>
</dbReference>
<evidence type="ECO:0000256" key="4">
    <source>
        <dbReference type="PROSITE-ProRule" id="PRU01363"/>
    </source>
</evidence>
<dbReference type="SUPFAM" id="SSF53901">
    <property type="entry name" value="Thiolase-like"/>
    <property type="match status" value="1"/>
</dbReference>
<keyword evidence="8" id="KW-1185">Reference proteome</keyword>
<dbReference type="Proteomes" id="UP000194127">
    <property type="component" value="Unassembled WGS sequence"/>
</dbReference>
<dbReference type="GO" id="GO:0004312">
    <property type="term" value="F:fatty acid synthase activity"/>
    <property type="evidence" value="ECO:0007669"/>
    <property type="project" value="TreeGrafter"/>
</dbReference>
<dbReference type="PROSITE" id="PS52004">
    <property type="entry name" value="KS3_2"/>
    <property type="match status" value="1"/>
</dbReference>
<dbReference type="PANTHER" id="PTHR43775:SF37">
    <property type="entry name" value="SI:DKEY-61P9.11"/>
    <property type="match status" value="1"/>
</dbReference>
<dbReference type="EMBL" id="KZ110596">
    <property type="protein sequence ID" value="OSX62661.1"/>
    <property type="molecule type" value="Genomic_DNA"/>
</dbReference>
<dbReference type="Pfam" id="PF16197">
    <property type="entry name" value="KAsynt_C_assoc"/>
    <property type="match status" value="1"/>
</dbReference>
<name>A0A1X6N210_9APHY</name>
<dbReference type="SMART" id="SM00825">
    <property type="entry name" value="PKS_KS"/>
    <property type="match status" value="1"/>
</dbReference>
<evidence type="ECO:0000313" key="8">
    <source>
        <dbReference type="Proteomes" id="UP000194127"/>
    </source>
</evidence>
<dbReference type="PANTHER" id="PTHR43775">
    <property type="entry name" value="FATTY ACID SYNTHASE"/>
    <property type="match status" value="1"/>
</dbReference>
<dbReference type="CDD" id="cd00833">
    <property type="entry name" value="PKS"/>
    <property type="match status" value="1"/>
</dbReference>